<dbReference type="AlphaFoldDB" id="A0A5E5ATN0"/>
<dbReference type="SUPFAM" id="SSF48403">
    <property type="entry name" value="Ankyrin repeat"/>
    <property type="match status" value="1"/>
</dbReference>
<gene>
    <name evidence="1" type="ORF">PCA31118_05238</name>
</gene>
<name>A0A5E5ATN0_9BURK</name>
<sequence>MSLAELLDTQHTQPFRSPPYRTQDIWNVLVNGQTYAGRELRDACDKASPNGPLFLEMVTLLTTNESERTVDKLVDAGIFLMPNLARNLRADDAALLRSTEGLLLWLQYAATPTGYLNVFDGSDIFGTTSVNDRTRIGKILRILVACGRDRTDTAPLAMEETAPLNPLVHLCSQVAPQWLRRLLELGVNSNQRSQRGMPLTVAAMRAEALRLHNAGQDVMHAHGSLHRLAELLKRYGGDLMAPNRRGVPSVALLTFHGLCGAAEALLACGADPNAPDPNGNTLMHHLAHASRLHQDPAHADNAQLARYMLRVALRYGADLDRVNGAGYTAREWVPDTVSLGTQIDIAFLVTTRATAFRRIKTLG</sequence>
<dbReference type="Gene3D" id="1.25.40.20">
    <property type="entry name" value="Ankyrin repeat-containing domain"/>
    <property type="match status" value="1"/>
</dbReference>
<protein>
    <submittedName>
        <fullName evidence="1">Ankyrin</fullName>
    </submittedName>
</protein>
<dbReference type="Proteomes" id="UP000414136">
    <property type="component" value="Unassembled WGS sequence"/>
</dbReference>
<organism evidence="1 2">
    <name type="scientific">Pandoraea captiosa</name>
    <dbReference type="NCBI Taxonomy" id="2508302"/>
    <lineage>
        <taxon>Bacteria</taxon>
        <taxon>Pseudomonadati</taxon>
        <taxon>Pseudomonadota</taxon>
        <taxon>Betaproteobacteria</taxon>
        <taxon>Burkholderiales</taxon>
        <taxon>Burkholderiaceae</taxon>
        <taxon>Pandoraea</taxon>
    </lineage>
</organism>
<dbReference type="InterPro" id="IPR036770">
    <property type="entry name" value="Ankyrin_rpt-contain_sf"/>
</dbReference>
<keyword evidence="2" id="KW-1185">Reference proteome</keyword>
<accession>A0A5E5ATN0</accession>
<evidence type="ECO:0000313" key="1">
    <source>
        <dbReference type="EMBL" id="VVE76578.1"/>
    </source>
</evidence>
<evidence type="ECO:0000313" key="2">
    <source>
        <dbReference type="Proteomes" id="UP000414136"/>
    </source>
</evidence>
<dbReference type="EMBL" id="CABPSQ010000021">
    <property type="protein sequence ID" value="VVE76578.1"/>
    <property type="molecule type" value="Genomic_DNA"/>
</dbReference>
<proteinExistence type="predicted"/>
<reference evidence="1 2" key="1">
    <citation type="submission" date="2019-08" db="EMBL/GenBank/DDBJ databases">
        <authorList>
            <person name="Peeters C."/>
        </authorList>
    </citation>
    <scope>NUCLEOTIDE SEQUENCE [LARGE SCALE GENOMIC DNA]</scope>
    <source>
        <strain evidence="1 2">LMG 31118</strain>
    </source>
</reference>